<proteinExistence type="predicted"/>
<comment type="caution">
    <text evidence="2">The sequence shown here is derived from an EMBL/GenBank/DDBJ whole genome shotgun (WGS) entry which is preliminary data.</text>
</comment>
<dbReference type="AlphaFoldDB" id="A0AAD5H3F8"/>
<evidence type="ECO:0000256" key="1">
    <source>
        <dbReference type="SAM" id="Phobius"/>
    </source>
</evidence>
<sequence>MPVARAGSPLTARAAVAGARLQPRRAASRLRPQRRVAVAVRAEGAASLHFLTSFVCFYTAWTWLGLRRARIQAEKIEQLNRQREAERQERLRRLQPVAVPAAVPADGAELEQAR</sequence>
<evidence type="ECO:0000313" key="2">
    <source>
        <dbReference type="EMBL" id="KAI7842496.1"/>
    </source>
</evidence>
<dbReference type="Proteomes" id="UP001205105">
    <property type="component" value="Unassembled WGS sequence"/>
</dbReference>
<gene>
    <name evidence="2" type="ORF">COHA_003850</name>
</gene>
<protein>
    <submittedName>
        <fullName evidence="2">Uncharacterized protein</fullName>
    </submittedName>
</protein>
<keyword evidence="1" id="KW-1133">Transmembrane helix</keyword>
<dbReference type="EMBL" id="JADXDR010000052">
    <property type="protein sequence ID" value="KAI7842496.1"/>
    <property type="molecule type" value="Genomic_DNA"/>
</dbReference>
<evidence type="ECO:0000313" key="3">
    <source>
        <dbReference type="Proteomes" id="UP001205105"/>
    </source>
</evidence>
<keyword evidence="3" id="KW-1185">Reference proteome</keyword>
<accession>A0AAD5H3F8</accession>
<feature type="transmembrane region" description="Helical" evidence="1">
    <location>
        <begin position="46"/>
        <end position="66"/>
    </location>
</feature>
<name>A0AAD5H3F8_9CHLO</name>
<organism evidence="2 3">
    <name type="scientific">Chlorella ohadii</name>
    <dbReference type="NCBI Taxonomy" id="2649997"/>
    <lineage>
        <taxon>Eukaryota</taxon>
        <taxon>Viridiplantae</taxon>
        <taxon>Chlorophyta</taxon>
        <taxon>core chlorophytes</taxon>
        <taxon>Trebouxiophyceae</taxon>
        <taxon>Chlorellales</taxon>
        <taxon>Chlorellaceae</taxon>
        <taxon>Chlorella clade</taxon>
        <taxon>Chlorella</taxon>
    </lineage>
</organism>
<keyword evidence="1" id="KW-0472">Membrane</keyword>
<reference evidence="2" key="1">
    <citation type="submission" date="2020-11" db="EMBL/GenBank/DDBJ databases">
        <title>Chlorella ohadii genome sequencing and assembly.</title>
        <authorList>
            <person name="Murik O."/>
            <person name="Treves H."/>
            <person name="Kedem I."/>
            <person name="Shotland Y."/>
            <person name="Kaplan A."/>
        </authorList>
    </citation>
    <scope>NUCLEOTIDE SEQUENCE</scope>
    <source>
        <strain evidence="2">1</strain>
    </source>
</reference>
<keyword evidence="1" id="KW-0812">Transmembrane</keyword>